<dbReference type="Proteomes" id="UP001274830">
    <property type="component" value="Unassembled WGS sequence"/>
</dbReference>
<dbReference type="AlphaFoldDB" id="A0AAE0TQR6"/>
<proteinExistence type="predicted"/>
<protein>
    <submittedName>
        <fullName evidence="1">Uncharacterized protein</fullName>
    </submittedName>
</protein>
<comment type="caution">
    <text evidence="1">The sequence shown here is derived from an EMBL/GenBank/DDBJ whole genome shotgun (WGS) entry which is preliminary data.</text>
</comment>
<evidence type="ECO:0000313" key="2">
    <source>
        <dbReference type="Proteomes" id="UP001274830"/>
    </source>
</evidence>
<keyword evidence="2" id="KW-1185">Reference proteome</keyword>
<organism evidence="1 2">
    <name type="scientific">Recurvomyces mirabilis</name>
    <dbReference type="NCBI Taxonomy" id="574656"/>
    <lineage>
        <taxon>Eukaryota</taxon>
        <taxon>Fungi</taxon>
        <taxon>Dikarya</taxon>
        <taxon>Ascomycota</taxon>
        <taxon>Pezizomycotina</taxon>
        <taxon>Dothideomycetes</taxon>
        <taxon>Dothideomycetidae</taxon>
        <taxon>Mycosphaerellales</taxon>
        <taxon>Teratosphaeriaceae</taxon>
        <taxon>Recurvomyces</taxon>
    </lineage>
</organism>
<gene>
    <name evidence="1" type="ORF">LTR78_008006</name>
</gene>
<sequence length="327" mass="36552">MPAEARVYILEYTEMQRIGPDDSAMLLLAEQITILLLGTCDLRVLRHSDPDYKPQTFSEKSDDLSQDYARHVAHDAPSFDNDVHDDDVNVAVQGLADGDEDDGEAHDADGKTGASKARWRAMKEVAAQIQAIAKQVFAQVDCIPAIDRPTFAGFYKNIEGLNFHSPFSETYSRAVVTKIVVPRVMAIYRRSALLCREKATTKYVGRIGAKSPNRVEFYVHETFGPPHGAKVSMIFEFTEDGKPNPYSWVRLMHVVCQSDAERAKIPGIRIEWQENGQLKTQYLQTSHDPARFNDAIPGGIRAPGETIGLLNSLERKIVTQGRQAFET</sequence>
<accession>A0AAE0TQR6</accession>
<name>A0AAE0TQR6_9PEZI</name>
<dbReference type="EMBL" id="JAUTXT010000036">
    <property type="protein sequence ID" value="KAK3672037.1"/>
    <property type="molecule type" value="Genomic_DNA"/>
</dbReference>
<evidence type="ECO:0000313" key="1">
    <source>
        <dbReference type="EMBL" id="KAK3672037.1"/>
    </source>
</evidence>
<reference evidence="1" key="1">
    <citation type="submission" date="2023-07" db="EMBL/GenBank/DDBJ databases">
        <title>Black Yeasts Isolated from many extreme environments.</title>
        <authorList>
            <person name="Coleine C."/>
            <person name="Stajich J.E."/>
            <person name="Selbmann L."/>
        </authorList>
    </citation>
    <scope>NUCLEOTIDE SEQUENCE</scope>
    <source>
        <strain evidence="1">CCFEE 5485</strain>
    </source>
</reference>